<dbReference type="Proteomes" id="UP001162640">
    <property type="component" value="Unassembled WGS sequence"/>
</dbReference>
<comment type="caution">
    <text evidence="7">The sequence shown here is derived from an EMBL/GenBank/DDBJ whole genome shotgun (WGS) entry which is preliminary data.</text>
</comment>
<evidence type="ECO:0000256" key="5">
    <source>
        <dbReference type="SAM" id="MobiDB-lite"/>
    </source>
</evidence>
<feature type="domain" description="SUN" evidence="6">
    <location>
        <begin position="1"/>
        <end position="164"/>
    </location>
</feature>
<name>A0A9W7BPP8_9STRA</name>
<dbReference type="EMBL" id="BLQM01000464">
    <property type="protein sequence ID" value="GMH91134.1"/>
    <property type="molecule type" value="Genomic_DNA"/>
</dbReference>
<evidence type="ECO:0000256" key="3">
    <source>
        <dbReference type="ARBA" id="ARBA00022989"/>
    </source>
</evidence>
<feature type="compositionally biased region" description="Acidic residues" evidence="5">
    <location>
        <begin position="194"/>
        <end position="208"/>
    </location>
</feature>
<feature type="compositionally biased region" description="Acidic residues" evidence="5">
    <location>
        <begin position="240"/>
        <end position="249"/>
    </location>
</feature>
<dbReference type="InterPro" id="IPR045119">
    <property type="entry name" value="SUN1-5"/>
</dbReference>
<dbReference type="Pfam" id="PF07738">
    <property type="entry name" value="Sad1_UNC"/>
    <property type="match status" value="2"/>
</dbReference>
<keyword evidence="4" id="KW-0472">Membrane</keyword>
<keyword evidence="3" id="KW-1133">Transmembrane helix</keyword>
<dbReference type="AlphaFoldDB" id="A0A9W7BPP8"/>
<dbReference type="PANTHER" id="PTHR12911">
    <property type="entry name" value="SAD1/UNC-84-LIKE PROTEIN-RELATED"/>
    <property type="match status" value="1"/>
</dbReference>
<feature type="compositionally biased region" description="Acidic residues" evidence="5">
    <location>
        <begin position="276"/>
        <end position="291"/>
    </location>
</feature>
<evidence type="ECO:0000313" key="8">
    <source>
        <dbReference type="Proteomes" id="UP001162640"/>
    </source>
</evidence>
<dbReference type="PROSITE" id="PS51469">
    <property type="entry name" value="SUN"/>
    <property type="match status" value="1"/>
</dbReference>
<evidence type="ECO:0000256" key="4">
    <source>
        <dbReference type="ARBA" id="ARBA00023136"/>
    </source>
</evidence>
<feature type="region of interest" description="Disordered" evidence="5">
    <location>
        <begin position="182"/>
        <end position="218"/>
    </location>
</feature>
<evidence type="ECO:0000313" key="7">
    <source>
        <dbReference type="EMBL" id="GMH91134.1"/>
    </source>
</evidence>
<protein>
    <recommendedName>
        <fullName evidence="6">SUN domain-containing protein</fullName>
    </recommendedName>
</protein>
<sequence length="304" mass="34176">MHLSPTSGSPSEIISNQTKKLGDCWAFDGNEGQVGLYLSKRVEVHSIGLSHIDPTFSPDISSSVKVFTVSGYKSVREAIENVGRINYGTFTYYNSDVEVGQFEGRGWEEGEEGENESSWSLEQRFEVLRNGMQTIRVLVLGVEDNWGMEEFTCLYKLRVYEKLEKEEDEDIDLWGDLEEAEEVEVEVGGGEGEKVEEDDKSEEKDEEVMASYDPYQPQEVEMGVVQEVEFDSEGAILNYENEEQEELDEEKIRSEEEMLSIETTEIDAEAQQLSSSEEEQGEGEGEGEGEGGQEQAGTDSNDEL</sequence>
<organism evidence="7 8">
    <name type="scientific">Triparma laevis f. inornata</name>
    <dbReference type="NCBI Taxonomy" id="1714386"/>
    <lineage>
        <taxon>Eukaryota</taxon>
        <taxon>Sar</taxon>
        <taxon>Stramenopiles</taxon>
        <taxon>Ochrophyta</taxon>
        <taxon>Bolidophyceae</taxon>
        <taxon>Parmales</taxon>
        <taxon>Triparmaceae</taxon>
        <taxon>Triparma</taxon>
    </lineage>
</organism>
<evidence type="ECO:0000256" key="2">
    <source>
        <dbReference type="ARBA" id="ARBA00022692"/>
    </source>
</evidence>
<gene>
    <name evidence="7" type="ORF">TL16_g11969</name>
</gene>
<dbReference type="PANTHER" id="PTHR12911:SF8">
    <property type="entry name" value="KLAROID PROTEIN-RELATED"/>
    <property type="match status" value="1"/>
</dbReference>
<proteinExistence type="predicted"/>
<dbReference type="GO" id="GO:0016020">
    <property type="term" value="C:membrane"/>
    <property type="evidence" value="ECO:0007669"/>
    <property type="project" value="UniProtKB-SubCell"/>
</dbReference>
<reference evidence="8" key="1">
    <citation type="journal article" date="2023" name="Commun. Biol.">
        <title>Genome analysis of Parmales, the sister group of diatoms, reveals the evolutionary specialization of diatoms from phago-mixotrophs to photoautotrophs.</title>
        <authorList>
            <person name="Ban H."/>
            <person name="Sato S."/>
            <person name="Yoshikawa S."/>
            <person name="Yamada K."/>
            <person name="Nakamura Y."/>
            <person name="Ichinomiya M."/>
            <person name="Sato N."/>
            <person name="Blanc-Mathieu R."/>
            <person name="Endo H."/>
            <person name="Kuwata A."/>
            <person name="Ogata H."/>
        </authorList>
    </citation>
    <scope>NUCLEOTIDE SEQUENCE [LARGE SCALE GENOMIC DNA]</scope>
</reference>
<dbReference type="Gene3D" id="2.60.120.260">
    <property type="entry name" value="Galactose-binding domain-like"/>
    <property type="match status" value="1"/>
</dbReference>
<dbReference type="GO" id="GO:0005635">
    <property type="term" value="C:nuclear envelope"/>
    <property type="evidence" value="ECO:0007669"/>
    <property type="project" value="TreeGrafter"/>
</dbReference>
<evidence type="ECO:0000259" key="6">
    <source>
        <dbReference type="PROSITE" id="PS51469"/>
    </source>
</evidence>
<accession>A0A9W7BPP8</accession>
<keyword evidence="2" id="KW-0812">Transmembrane</keyword>
<dbReference type="InterPro" id="IPR012919">
    <property type="entry name" value="SUN_dom"/>
</dbReference>
<dbReference type="GO" id="GO:0043495">
    <property type="term" value="F:protein-membrane adaptor activity"/>
    <property type="evidence" value="ECO:0007669"/>
    <property type="project" value="TreeGrafter"/>
</dbReference>
<feature type="region of interest" description="Disordered" evidence="5">
    <location>
        <begin position="233"/>
        <end position="304"/>
    </location>
</feature>
<comment type="subcellular location">
    <subcellularLocation>
        <location evidence="1">Membrane</location>
    </subcellularLocation>
</comment>
<evidence type="ECO:0000256" key="1">
    <source>
        <dbReference type="ARBA" id="ARBA00004370"/>
    </source>
</evidence>